<protein>
    <submittedName>
        <fullName evidence="1">Uncharacterized protein</fullName>
    </submittedName>
</protein>
<organism evidence="1">
    <name type="scientific">marine sediment metagenome</name>
    <dbReference type="NCBI Taxonomy" id="412755"/>
    <lineage>
        <taxon>unclassified sequences</taxon>
        <taxon>metagenomes</taxon>
        <taxon>ecological metagenomes</taxon>
    </lineage>
</organism>
<proteinExistence type="predicted"/>
<reference evidence="1" key="1">
    <citation type="journal article" date="2015" name="Nature">
        <title>Complex archaea that bridge the gap between prokaryotes and eukaryotes.</title>
        <authorList>
            <person name="Spang A."/>
            <person name="Saw J.H."/>
            <person name="Jorgensen S.L."/>
            <person name="Zaremba-Niedzwiedzka K."/>
            <person name="Martijn J."/>
            <person name="Lind A.E."/>
            <person name="van Eijk R."/>
            <person name="Schleper C."/>
            <person name="Guy L."/>
            <person name="Ettema T.J."/>
        </authorList>
    </citation>
    <scope>NUCLEOTIDE SEQUENCE</scope>
</reference>
<sequence>MPKKAGDKMRSDHGRLVLRLGDFLLRQLDPMAEQKRLEADRVVRSLDCPPLTFVVKEGCVQVENEDE</sequence>
<name>A0A0F9X2Q8_9ZZZZ</name>
<dbReference type="AlphaFoldDB" id="A0A0F9X2Q8"/>
<dbReference type="EMBL" id="LAZR01000155">
    <property type="protein sequence ID" value="KKN85753.1"/>
    <property type="molecule type" value="Genomic_DNA"/>
</dbReference>
<accession>A0A0F9X2Q8</accession>
<evidence type="ECO:0000313" key="1">
    <source>
        <dbReference type="EMBL" id="KKN85753.1"/>
    </source>
</evidence>
<gene>
    <name evidence="1" type="ORF">LCGC14_0275580</name>
</gene>
<comment type="caution">
    <text evidence="1">The sequence shown here is derived from an EMBL/GenBank/DDBJ whole genome shotgun (WGS) entry which is preliminary data.</text>
</comment>